<proteinExistence type="inferred from homology"/>
<keyword evidence="5 7" id="KW-0949">S-adenosyl-L-methionine</keyword>
<gene>
    <name evidence="7" type="primary">rsmA</name>
    <name evidence="7" type="synonym">ksgA</name>
    <name evidence="10" type="ORF">A2994_00545</name>
</gene>
<evidence type="ECO:0000256" key="1">
    <source>
        <dbReference type="ARBA" id="ARBA00022490"/>
    </source>
</evidence>
<sequence length="281" mass="31883">MIDLTDTDLIRRILREYRVFAQKKLGQHFLVDKNALTKIVAAAKLKSTDSILEIGPGLGTLTRALAPKVKQIVAVEKDYQMIRIFREINRDINNAKIVEANALMLPPSFFRQQFGRSYKLVANLPYYLTSAILRFFLQSKIRPAMMVVMVQQEVAERIIALPPESNLLSVAVQLYGQPEIVATVPRFSFWPAPKVDSAILQITPYRTNKYEVKDDAALFRVIKAGFGARRKQLHNSLSSGLHLPLSATKQILEDCGIQSTRRAQTLTIPEWLKLYEKIKTS</sequence>
<evidence type="ECO:0000256" key="8">
    <source>
        <dbReference type="PROSITE-ProRule" id="PRU01026"/>
    </source>
</evidence>
<keyword evidence="6 7" id="KW-0694">RNA-binding</keyword>
<dbReference type="STRING" id="1798539.A2994_00545"/>
<dbReference type="AlphaFoldDB" id="A0A1F4PN50"/>
<feature type="binding site" evidence="7 8">
    <location>
        <position position="76"/>
    </location>
    <ligand>
        <name>S-adenosyl-L-methionine</name>
        <dbReference type="ChEBI" id="CHEBI:59789"/>
    </ligand>
</feature>
<dbReference type="GO" id="GO:0005829">
    <property type="term" value="C:cytosol"/>
    <property type="evidence" value="ECO:0007669"/>
    <property type="project" value="TreeGrafter"/>
</dbReference>
<dbReference type="Proteomes" id="UP000179010">
    <property type="component" value="Unassembled WGS sequence"/>
</dbReference>
<comment type="similarity">
    <text evidence="7">Belongs to the class I-like SAM-binding methyltransferase superfamily. rRNA adenine N(6)-methyltransferase family. RsmA subfamily.</text>
</comment>
<dbReference type="PANTHER" id="PTHR11727:SF7">
    <property type="entry name" value="DIMETHYLADENOSINE TRANSFERASE-RELATED"/>
    <property type="match status" value="1"/>
</dbReference>
<comment type="subcellular location">
    <subcellularLocation>
        <location evidence="7">Cytoplasm</location>
    </subcellularLocation>
</comment>
<comment type="caution">
    <text evidence="10">The sequence shown here is derived from an EMBL/GenBank/DDBJ whole genome shotgun (WGS) entry which is preliminary data.</text>
</comment>
<dbReference type="EC" id="2.1.1.182" evidence="7"/>
<evidence type="ECO:0000313" key="10">
    <source>
        <dbReference type="EMBL" id="OGB85084.1"/>
    </source>
</evidence>
<evidence type="ECO:0000256" key="3">
    <source>
        <dbReference type="ARBA" id="ARBA00022603"/>
    </source>
</evidence>
<keyword evidence="1 7" id="KW-0963">Cytoplasm</keyword>
<evidence type="ECO:0000259" key="9">
    <source>
        <dbReference type="SMART" id="SM00650"/>
    </source>
</evidence>
<comment type="catalytic activity">
    <reaction evidence="7">
        <text>adenosine(1518)/adenosine(1519) in 16S rRNA + 4 S-adenosyl-L-methionine = N(6)-dimethyladenosine(1518)/N(6)-dimethyladenosine(1519) in 16S rRNA + 4 S-adenosyl-L-homocysteine + 4 H(+)</text>
        <dbReference type="Rhea" id="RHEA:19609"/>
        <dbReference type="Rhea" id="RHEA-COMP:10232"/>
        <dbReference type="Rhea" id="RHEA-COMP:10233"/>
        <dbReference type="ChEBI" id="CHEBI:15378"/>
        <dbReference type="ChEBI" id="CHEBI:57856"/>
        <dbReference type="ChEBI" id="CHEBI:59789"/>
        <dbReference type="ChEBI" id="CHEBI:74411"/>
        <dbReference type="ChEBI" id="CHEBI:74493"/>
        <dbReference type="EC" id="2.1.1.182"/>
    </reaction>
</comment>
<dbReference type="Gene3D" id="3.40.50.150">
    <property type="entry name" value="Vaccinia Virus protein VP39"/>
    <property type="match status" value="1"/>
</dbReference>
<evidence type="ECO:0000256" key="6">
    <source>
        <dbReference type="ARBA" id="ARBA00022884"/>
    </source>
</evidence>
<dbReference type="Pfam" id="PF00398">
    <property type="entry name" value="RrnaAD"/>
    <property type="match status" value="1"/>
</dbReference>
<feature type="binding site" evidence="7 8">
    <location>
        <position position="123"/>
    </location>
    <ligand>
        <name>S-adenosyl-L-methionine</name>
        <dbReference type="ChEBI" id="CHEBI:59789"/>
    </ligand>
</feature>
<feature type="binding site" evidence="7 8">
    <location>
        <position position="30"/>
    </location>
    <ligand>
        <name>S-adenosyl-L-methionine</name>
        <dbReference type="ChEBI" id="CHEBI:59789"/>
    </ligand>
</feature>
<keyword evidence="4 7" id="KW-0808">Transferase</keyword>
<dbReference type="CDD" id="cd02440">
    <property type="entry name" value="AdoMet_MTases"/>
    <property type="match status" value="1"/>
</dbReference>
<feature type="binding site" evidence="7 8">
    <location>
        <position position="55"/>
    </location>
    <ligand>
        <name>S-adenosyl-L-methionine</name>
        <dbReference type="ChEBI" id="CHEBI:59789"/>
    </ligand>
</feature>
<evidence type="ECO:0000256" key="7">
    <source>
        <dbReference type="HAMAP-Rule" id="MF_00607"/>
    </source>
</evidence>
<dbReference type="Gene3D" id="1.10.8.100">
    <property type="entry name" value="Ribosomal RNA adenine dimethylase-like, domain 2"/>
    <property type="match status" value="1"/>
</dbReference>
<comment type="caution">
    <text evidence="7 8">Lacks conserved residue(s) required for the propagation of feature annotation.</text>
</comment>
<feature type="domain" description="Ribosomal RNA adenine methylase transferase N-terminal" evidence="9">
    <location>
        <begin position="35"/>
        <end position="206"/>
    </location>
</feature>
<dbReference type="NCBIfam" id="TIGR00755">
    <property type="entry name" value="ksgA"/>
    <property type="match status" value="1"/>
</dbReference>
<evidence type="ECO:0000256" key="2">
    <source>
        <dbReference type="ARBA" id="ARBA00022552"/>
    </source>
</evidence>
<dbReference type="EMBL" id="METE01000011">
    <property type="protein sequence ID" value="OGB85084.1"/>
    <property type="molecule type" value="Genomic_DNA"/>
</dbReference>
<reference evidence="10 11" key="1">
    <citation type="journal article" date="2016" name="Nat. Commun.">
        <title>Thousands of microbial genomes shed light on interconnected biogeochemical processes in an aquifer system.</title>
        <authorList>
            <person name="Anantharaman K."/>
            <person name="Brown C.T."/>
            <person name="Hug L.A."/>
            <person name="Sharon I."/>
            <person name="Castelle C.J."/>
            <person name="Probst A.J."/>
            <person name="Thomas B.C."/>
            <person name="Singh A."/>
            <person name="Wilkins M.J."/>
            <person name="Karaoz U."/>
            <person name="Brodie E.L."/>
            <person name="Williams K.H."/>
            <person name="Hubbard S.S."/>
            <person name="Banfield J.F."/>
        </authorList>
    </citation>
    <scope>NUCLEOTIDE SEQUENCE [LARGE SCALE GENOMIC DNA]</scope>
</reference>
<feature type="binding site" evidence="7 8">
    <location>
        <position position="28"/>
    </location>
    <ligand>
        <name>S-adenosyl-L-methionine</name>
        <dbReference type="ChEBI" id="CHEBI:59789"/>
    </ligand>
</feature>
<evidence type="ECO:0000256" key="5">
    <source>
        <dbReference type="ARBA" id="ARBA00022691"/>
    </source>
</evidence>
<dbReference type="SUPFAM" id="SSF53335">
    <property type="entry name" value="S-adenosyl-L-methionine-dependent methyltransferases"/>
    <property type="match status" value="1"/>
</dbReference>
<keyword evidence="3 7" id="KW-0489">Methyltransferase</keyword>
<dbReference type="GO" id="GO:0003723">
    <property type="term" value="F:RNA binding"/>
    <property type="evidence" value="ECO:0007669"/>
    <property type="project" value="UniProtKB-UniRule"/>
</dbReference>
<dbReference type="InterPro" id="IPR023165">
    <property type="entry name" value="rRNA_Ade_diMease-like_C"/>
</dbReference>
<name>A0A1F4PN50_UNCK3</name>
<dbReference type="PANTHER" id="PTHR11727">
    <property type="entry name" value="DIMETHYLADENOSINE TRANSFERASE"/>
    <property type="match status" value="1"/>
</dbReference>
<dbReference type="InterPro" id="IPR020596">
    <property type="entry name" value="rRNA_Ade_Mease_Trfase_CS"/>
</dbReference>
<dbReference type="InterPro" id="IPR029063">
    <property type="entry name" value="SAM-dependent_MTases_sf"/>
</dbReference>
<evidence type="ECO:0000256" key="4">
    <source>
        <dbReference type="ARBA" id="ARBA00022679"/>
    </source>
</evidence>
<dbReference type="GO" id="GO:0052908">
    <property type="term" value="F:16S rRNA (adenine(1518)-N(6)/adenine(1519)-N(6))-dimethyltransferase activity"/>
    <property type="evidence" value="ECO:0007669"/>
    <property type="project" value="UniProtKB-EC"/>
</dbReference>
<evidence type="ECO:0000313" key="11">
    <source>
        <dbReference type="Proteomes" id="UP000179010"/>
    </source>
</evidence>
<dbReference type="InterPro" id="IPR020598">
    <property type="entry name" value="rRNA_Ade_methylase_Trfase_N"/>
</dbReference>
<dbReference type="HAMAP" id="MF_00607">
    <property type="entry name" value="16SrRNA_methyltr_A"/>
    <property type="match status" value="1"/>
</dbReference>
<dbReference type="PROSITE" id="PS01131">
    <property type="entry name" value="RRNA_A_DIMETH"/>
    <property type="match status" value="1"/>
</dbReference>
<dbReference type="PROSITE" id="PS51689">
    <property type="entry name" value="SAM_RNA_A_N6_MT"/>
    <property type="match status" value="1"/>
</dbReference>
<dbReference type="InterPro" id="IPR011530">
    <property type="entry name" value="rRNA_adenine_dimethylase"/>
</dbReference>
<dbReference type="SMART" id="SM00650">
    <property type="entry name" value="rADc"/>
    <property type="match status" value="1"/>
</dbReference>
<keyword evidence="2 7" id="KW-0698">rRNA processing</keyword>
<protein>
    <recommendedName>
        <fullName evidence="7">Ribosomal RNA small subunit methyltransferase A</fullName>
        <ecNumber evidence="7">2.1.1.182</ecNumber>
    </recommendedName>
    <alternativeName>
        <fullName evidence="7">16S rRNA (adenine(1518)-N(6)/adenine(1519)-N(6))-dimethyltransferase</fullName>
    </alternativeName>
    <alternativeName>
        <fullName evidence="7">16S rRNA dimethyladenosine transferase</fullName>
    </alternativeName>
    <alternativeName>
        <fullName evidence="7">16S rRNA dimethylase</fullName>
    </alternativeName>
    <alternativeName>
        <fullName evidence="7">S-adenosylmethionine-6-N', N'-adenosyl(rRNA) dimethyltransferase</fullName>
    </alternativeName>
</protein>
<comment type="function">
    <text evidence="7">Specifically dimethylates two adjacent adenosines (A1518 and A1519) in the loop of a conserved hairpin near the 3'-end of 16S rRNA in the 30S particle. May play a critical role in biogenesis of 30S subunits.</text>
</comment>
<dbReference type="InterPro" id="IPR001737">
    <property type="entry name" value="KsgA/Erm"/>
</dbReference>
<accession>A0A1F4PN50</accession>
<organism evidence="10 11">
    <name type="scientific">candidate division Kazan bacterium RIFCSPLOWO2_01_FULL_48_13</name>
    <dbReference type="NCBI Taxonomy" id="1798539"/>
    <lineage>
        <taxon>Bacteria</taxon>
        <taxon>Bacteria division Kazan-3B-28</taxon>
    </lineage>
</organism>